<name>A0ABZ2AQK2_9TREE</name>
<dbReference type="Proteomes" id="UP001432216">
    <property type="component" value="Chromosome 3"/>
</dbReference>
<sequence>MPSEPAPAHSALPNRDTDFFLAPVLGGKVGDIELVTVDGKRFLVHRKLLEQETVFFHINYGFVPVWRLESSRST</sequence>
<keyword evidence="2" id="KW-1185">Reference proteome</keyword>
<organism evidence="1 2">
    <name type="scientific">Cryptococcus decagattii</name>
    <dbReference type="NCBI Taxonomy" id="1859122"/>
    <lineage>
        <taxon>Eukaryota</taxon>
        <taxon>Fungi</taxon>
        <taxon>Dikarya</taxon>
        <taxon>Basidiomycota</taxon>
        <taxon>Agaricomycotina</taxon>
        <taxon>Tremellomycetes</taxon>
        <taxon>Tremellales</taxon>
        <taxon>Cryptococcaceae</taxon>
        <taxon>Cryptococcus</taxon>
        <taxon>Cryptococcus gattii species complex</taxon>
    </lineage>
</organism>
<evidence type="ECO:0000313" key="2">
    <source>
        <dbReference type="Proteomes" id="UP001432216"/>
    </source>
</evidence>
<evidence type="ECO:0008006" key="3">
    <source>
        <dbReference type="Google" id="ProtNLM"/>
    </source>
</evidence>
<protein>
    <recommendedName>
        <fullName evidence="3">BTB domain-containing protein</fullName>
    </recommendedName>
</protein>
<reference evidence="1 2" key="1">
    <citation type="submission" date="2024-01" db="EMBL/GenBank/DDBJ databases">
        <title>Comparative genomics of Cryptococcus and Kwoniella reveals pathogenesis evolution and contrasting modes of karyotype evolution via chromosome fusion or intercentromeric recombination.</title>
        <authorList>
            <person name="Coelho M.A."/>
            <person name="David-Palma M."/>
            <person name="Shea T."/>
            <person name="Bowers K."/>
            <person name="McGinley-Smith S."/>
            <person name="Mohammad A.W."/>
            <person name="Gnirke A."/>
            <person name="Yurkov A.M."/>
            <person name="Nowrousian M."/>
            <person name="Sun S."/>
            <person name="Cuomo C.A."/>
            <person name="Heitman J."/>
        </authorList>
    </citation>
    <scope>NUCLEOTIDE SEQUENCE [LARGE SCALE GENOMIC DNA]</scope>
    <source>
        <strain evidence="1 2">7685027</strain>
    </source>
</reference>
<dbReference type="GeneID" id="89988857"/>
<evidence type="ECO:0000313" key="1">
    <source>
        <dbReference type="EMBL" id="WVO20783.1"/>
    </source>
</evidence>
<dbReference type="RefSeq" id="XP_064720022.1">
    <property type="nucleotide sequence ID" value="XM_064863950.1"/>
</dbReference>
<dbReference type="EMBL" id="CP143808">
    <property type="protein sequence ID" value="WVO20783.1"/>
    <property type="molecule type" value="Genomic_DNA"/>
</dbReference>
<gene>
    <name evidence="1" type="ORF">IAS62_002083</name>
</gene>
<proteinExistence type="predicted"/>
<accession>A0ABZ2AQK2</accession>